<gene>
    <name evidence="1" type="ORF">ACFPYL_01255</name>
</gene>
<evidence type="ECO:0008006" key="3">
    <source>
        <dbReference type="Google" id="ProtNLM"/>
    </source>
</evidence>
<reference evidence="2" key="1">
    <citation type="journal article" date="2019" name="Int. J. Syst. Evol. Microbiol.">
        <title>The Global Catalogue of Microorganisms (GCM) 10K type strain sequencing project: providing services to taxonomists for standard genome sequencing and annotation.</title>
        <authorList>
            <consortium name="The Broad Institute Genomics Platform"/>
            <consortium name="The Broad Institute Genome Sequencing Center for Infectious Disease"/>
            <person name="Wu L."/>
            <person name="Ma J."/>
        </authorList>
    </citation>
    <scope>NUCLEOTIDE SEQUENCE [LARGE SCALE GENOMIC DNA]</scope>
    <source>
        <strain evidence="2">CCUG 54522</strain>
    </source>
</reference>
<dbReference type="Proteomes" id="UP001596135">
    <property type="component" value="Unassembled WGS sequence"/>
</dbReference>
<evidence type="ECO:0000313" key="2">
    <source>
        <dbReference type="Proteomes" id="UP001596135"/>
    </source>
</evidence>
<protein>
    <recommendedName>
        <fullName evidence="3">XRE family transcriptional regulator</fullName>
    </recommendedName>
</protein>
<dbReference type="RefSeq" id="WP_379149535.1">
    <property type="nucleotide sequence ID" value="NZ_JBHSRJ010000001.1"/>
</dbReference>
<accession>A0ABW1LCG3</accession>
<name>A0ABW1LCG3_9ACTN</name>
<sequence>MAMPLSPDALARFSEALVSEIKAEMGRRDLSSRALGRLVGRSSQYMSDRLDGGNSRTGRRVTLTVTDLAAIAAVFDLHPAELVRRAKAAVDGVDRAQVLELAAHDSADPIATEQEAPDTP</sequence>
<comment type="caution">
    <text evidence="1">The sequence shown here is derived from an EMBL/GenBank/DDBJ whole genome shotgun (WGS) entry which is preliminary data.</text>
</comment>
<proteinExistence type="predicted"/>
<keyword evidence="2" id="KW-1185">Reference proteome</keyword>
<dbReference type="EMBL" id="JBHSRJ010000001">
    <property type="protein sequence ID" value="MFC6041680.1"/>
    <property type="molecule type" value="Genomic_DNA"/>
</dbReference>
<evidence type="ECO:0000313" key="1">
    <source>
        <dbReference type="EMBL" id="MFC6041680.1"/>
    </source>
</evidence>
<organism evidence="1 2">
    <name type="scientific">Nocardioides hankookensis</name>
    <dbReference type="NCBI Taxonomy" id="443157"/>
    <lineage>
        <taxon>Bacteria</taxon>
        <taxon>Bacillati</taxon>
        <taxon>Actinomycetota</taxon>
        <taxon>Actinomycetes</taxon>
        <taxon>Propionibacteriales</taxon>
        <taxon>Nocardioidaceae</taxon>
        <taxon>Nocardioides</taxon>
    </lineage>
</organism>